<proteinExistence type="predicted"/>
<feature type="transmembrane region" description="Helical" evidence="2">
    <location>
        <begin position="49"/>
        <end position="68"/>
    </location>
</feature>
<sequence length="71" mass="8188">MTPADTRNGPVDHHDAAEYDPQRAEVEERIDPASAEAKDRMRRMRQRNWALFALLWAMVALFFAITIAKMS</sequence>
<feature type="compositionally biased region" description="Basic and acidic residues" evidence="1">
    <location>
        <begin position="10"/>
        <end position="38"/>
    </location>
</feature>
<keyword evidence="2" id="KW-0472">Membrane</keyword>
<name>A0A161Q824_9PROT</name>
<keyword evidence="2" id="KW-0812">Transmembrane</keyword>
<evidence type="ECO:0000256" key="2">
    <source>
        <dbReference type="SAM" id="Phobius"/>
    </source>
</evidence>
<keyword evidence="2" id="KW-1133">Transmembrane helix</keyword>
<evidence type="ECO:0000256" key="1">
    <source>
        <dbReference type="SAM" id="MobiDB-lite"/>
    </source>
</evidence>
<protein>
    <submittedName>
        <fullName evidence="3">Uncharacterized protein</fullName>
    </submittedName>
</protein>
<organism evidence="3 4">
    <name type="scientific">Tistrella mobilis</name>
    <dbReference type="NCBI Taxonomy" id="171437"/>
    <lineage>
        <taxon>Bacteria</taxon>
        <taxon>Pseudomonadati</taxon>
        <taxon>Pseudomonadota</taxon>
        <taxon>Alphaproteobacteria</taxon>
        <taxon>Geminicoccales</taxon>
        <taxon>Geminicoccaceae</taxon>
        <taxon>Tistrella</taxon>
    </lineage>
</organism>
<accession>A0A161Q824</accession>
<gene>
    <name evidence="3" type="ORF">AUP44_02375</name>
</gene>
<evidence type="ECO:0000313" key="4">
    <source>
        <dbReference type="Proteomes" id="UP000075787"/>
    </source>
</evidence>
<dbReference type="AlphaFoldDB" id="A0A161Q824"/>
<dbReference type="EMBL" id="LPZR01000024">
    <property type="protein sequence ID" value="KYO57389.1"/>
    <property type="molecule type" value="Genomic_DNA"/>
</dbReference>
<evidence type="ECO:0000313" key="3">
    <source>
        <dbReference type="EMBL" id="KYO57389.1"/>
    </source>
</evidence>
<reference evidence="3 4" key="1">
    <citation type="submission" date="2015-12" db="EMBL/GenBank/DDBJ databases">
        <title>Genome sequence of Tistrella mobilis MCCC 1A02139.</title>
        <authorList>
            <person name="Lu L."/>
            <person name="Lai Q."/>
            <person name="Shao Z."/>
            <person name="Qian P."/>
        </authorList>
    </citation>
    <scope>NUCLEOTIDE SEQUENCE [LARGE SCALE GENOMIC DNA]</scope>
    <source>
        <strain evidence="3 4">MCCC 1A02139</strain>
    </source>
</reference>
<feature type="region of interest" description="Disordered" evidence="1">
    <location>
        <begin position="1"/>
        <end position="38"/>
    </location>
</feature>
<comment type="caution">
    <text evidence="3">The sequence shown here is derived from an EMBL/GenBank/DDBJ whole genome shotgun (WGS) entry which is preliminary data.</text>
</comment>
<dbReference type="Proteomes" id="UP000075787">
    <property type="component" value="Unassembled WGS sequence"/>
</dbReference>
<dbReference type="RefSeq" id="WP_014746326.1">
    <property type="nucleotide sequence ID" value="NZ_CP121013.1"/>
</dbReference>
<dbReference type="GeneID" id="97243614"/>